<feature type="region of interest" description="Disordered" evidence="1">
    <location>
        <begin position="18"/>
        <end position="55"/>
    </location>
</feature>
<dbReference type="EMBL" id="CM000650">
    <property type="protein sequence ID" value="EED88374.1"/>
    <property type="molecule type" value="Genomic_DNA"/>
</dbReference>
<feature type="compositionally biased region" description="Low complexity" evidence="1">
    <location>
        <begin position="22"/>
        <end position="37"/>
    </location>
</feature>
<keyword evidence="3" id="KW-1185">Reference proteome</keyword>
<dbReference type="KEGG" id="tps:THAPSDRAFT_10017"/>
<dbReference type="HOGENOM" id="CLU_925857_0_0_1"/>
<dbReference type="InParanoid" id="B8CCZ1"/>
<dbReference type="AlphaFoldDB" id="B8CCZ1"/>
<sequence>MAGSQQVYMESSPGEIDYATYSLDTSPSHSPLDSPHPQQVTNVSSTSADMRDGNAVGGTKIRGAHRLRSFDTEFDDEADAIASRIEFEQTLWEPNKLLKLDLLSIAQMTDKHTWMGAVYPVLEQYLMKYYSAHLTQILTRVKHWSLPALLCYLHEPGALTETIRGLGLERLRAIEQGTKDLHHVKIYGRDSHSSNSIGLFEVSLTGNLDGRGIAHVVRDWVSFGLPLVHGMGLVISIEFATPGHTAAAVFNVSALPTENEDLEGRYTRLCGDLKSTKRTLRVWTSLDLSKLRYVNPTLTLL</sequence>
<reference evidence="2 3" key="2">
    <citation type="journal article" date="2008" name="Nature">
        <title>The Phaeodactylum genome reveals the evolutionary history of diatom genomes.</title>
        <authorList>
            <person name="Bowler C."/>
            <person name="Allen A.E."/>
            <person name="Badger J.H."/>
            <person name="Grimwood J."/>
            <person name="Jabbari K."/>
            <person name="Kuo A."/>
            <person name="Maheswari U."/>
            <person name="Martens C."/>
            <person name="Maumus F."/>
            <person name="Otillar R.P."/>
            <person name="Rayko E."/>
            <person name="Salamov A."/>
            <person name="Vandepoele K."/>
            <person name="Beszteri B."/>
            <person name="Gruber A."/>
            <person name="Heijde M."/>
            <person name="Katinka M."/>
            <person name="Mock T."/>
            <person name="Valentin K."/>
            <person name="Verret F."/>
            <person name="Berges J.A."/>
            <person name="Brownlee C."/>
            <person name="Cadoret J.P."/>
            <person name="Chiovitti A."/>
            <person name="Choi C.J."/>
            <person name="Coesel S."/>
            <person name="De Martino A."/>
            <person name="Detter J.C."/>
            <person name="Durkin C."/>
            <person name="Falciatore A."/>
            <person name="Fournet J."/>
            <person name="Haruta M."/>
            <person name="Huysman M.J."/>
            <person name="Jenkins B.D."/>
            <person name="Jiroutova K."/>
            <person name="Jorgensen R.E."/>
            <person name="Joubert Y."/>
            <person name="Kaplan A."/>
            <person name="Kroger N."/>
            <person name="Kroth P.G."/>
            <person name="La Roche J."/>
            <person name="Lindquist E."/>
            <person name="Lommer M."/>
            <person name="Martin-Jezequel V."/>
            <person name="Lopez P.J."/>
            <person name="Lucas S."/>
            <person name="Mangogna M."/>
            <person name="McGinnis K."/>
            <person name="Medlin L.K."/>
            <person name="Montsant A."/>
            <person name="Oudot-Le Secq M.P."/>
            <person name="Napoli C."/>
            <person name="Obornik M."/>
            <person name="Parker M.S."/>
            <person name="Petit J.L."/>
            <person name="Porcel B.M."/>
            <person name="Poulsen N."/>
            <person name="Robison M."/>
            <person name="Rychlewski L."/>
            <person name="Rynearson T.A."/>
            <person name="Schmutz J."/>
            <person name="Shapiro H."/>
            <person name="Siaut M."/>
            <person name="Stanley M."/>
            <person name="Sussman M.R."/>
            <person name="Taylor A.R."/>
            <person name="Vardi A."/>
            <person name="von Dassow P."/>
            <person name="Vyverman W."/>
            <person name="Willis A."/>
            <person name="Wyrwicz L.S."/>
            <person name="Rokhsar D.S."/>
            <person name="Weissenbach J."/>
            <person name="Armbrust E.V."/>
            <person name="Green B.R."/>
            <person name="Van de Peer Y."/>
            <person name="Grigoriev I.V."/>
        </authorList>
    </citation>
    <scope>NUCLEOTIDE SEQUENCE [LARGE SCALE GENOMIC DNA]</scope>
    <source>
        <strain evidence="2 3">CCMP1335</strain>
    </source>
</reference>
<name>B8CCZ1_THAPS</name>
<proteinExistence type="predicted"/>
<gene>
    <name evidence="2" type="ORF">THAPSDRAFT_10017</name>
</gene>
<evidence type="ECO:0000313" key="3">
    <source>
        <dbReference type="Proteomes" id="UP000001449"/>
    </source>
</evidence>
<dbReference type="Proteomes" id="UP000001449">
    <property type="component" value="Chromosome 15"/>
</dbReference>
<protein>
    <submittedName>
        <fullName evidence="2">Uncharacterized protein</fullName>
    </submittedName>
</protein>
<evidence type="ECO:0000313" key="2">
    <source>
        <dbReference type="EMBL" id="EED88374.1"/>
    </source>
</evidence>
<organism evidence="2 3">
    <name type="scientific">Thalassiosira pseudonana</name>
    <name type="common">Marine diatom</name>
    <name type="synonym">Cyclotella nana</name>
    <dbReference type="NCBI Taxonomy" id="35128"/>
    <lineage>
        <taxon>Eukaryota</taxon>
        <taxon>Sar</taxon>
        <taxon>Stramenopiles</taxon>
        <taxon>Ochrophyta</taxon>
        <taxon>Bacillariophyta</taxon>
        <taxon>Coscinodiscophyceae</taxon>
        <taxon>Thalassiosirophycidae</taxon>
        <taxon>Thalassiosirales</taxon>
        <taxon>Thalassiosiraceae</taxon>
        <taxon>Thalassiosira</taxon>
    </lineage>
</organism>
<dbReference type="GeneID" id="7443998"/>
<accession>B8CCZ1</accession>
<evidence type="ECO:0000256" key="1">
    <source>
        <dbReference type="SAM" id="MobiDB-lite"/>
    </source>
</evidence>
<reference evidence="2 3" key="1">
    <citation type="journal article" date="2004" name="Science">
        <title>The genome of the diatom Thalassiosira pseudonana: ecology, evolution, and metabolism.</title>
        <authorList>
            <person name="Armbrust E.V."/>
            <person name="Berges J.A."/>
            <person name="Bowler C."/>
            <person name="Green B.R."/>
            <person name="Martinez D."/>
            <person name="Putnam N.H."/>
            <person name="Zhou S."/>
            <person name="Allen A.E."/>
            <person name="Apt K.E."/>
            <person name="Bechner M."/>
            <person name="Brzezinski M.A."/>
            <person name="Chaal B.K."/>
            <person name="Chiovitti A."/>
            <person name="Davis A.K."/>
            <person name="Demarest M.S."/>
            <person name="Detter J.C."/>
            <person name="Glavina T."/>
            <person name="Goodstein D."/>
            <person name="Hadi M.Z."/>
            <person name="Hellsten U."/>
            <person name="Hildebrand M."/>
            <person name="Jenkins B.D."/>
            <person name="Jurka J."/>
            <person name="Kapitonov V.V."/>
            <person name="Kroger N."/>
            <person name="Lau W.W."/>
            <person name="Lane T.W."/>
            <person name="Larimer F.W."/>
            <person name="Lippmeier J.C."/>
            <person name="Lucas S."/>
            <person name="Medina M."/>
            <person name="Montsant A."/>
            <person name="Obornik M."/>
            <person name="Parker M.S."/>
            <person name="Palenik B."/>
            <person name="Pazour G.J."/>
            <person name="Richardson P.M."/>
            <person name="Rynearson T.A."/>
            <person name="Saito M.A."/>
            <person name="Schwartz D.C."/>
            <person name="Thamatrakoln K."/>
            <person name="Valentin K."/>
            <person name="Vardi A."/>
            <person name="Wilkerson F.P."/>
            <person name="Rokhsar D.S."/>
        </authorList>
    </citation>
    <scope>NUCLEOTIDE SEQUENCE [LARGE SCALE GENOMIC DNA]</scope>
    <source>
        <strain evidence="2 3">CCMP1335</strain>
    </source>
</reference>
<dbReference type="RefSeq" id="XP_002294019.1">
    <property type="nucleotide sequence ID" value="XM_002293983.1"/>
</dbReference>
<feature type="compositionally biased region" description="Polar residues" evidence="1">
    <location>
        <begin position="38"/>
        <end position="48"/>
    </location>
</feature>
<dbReference type="PaxDb" id="35128-Thaps10017"/>